<dbReference type="SUPFAM" id="SSF51556">
    <property type="entry name" value="Metallo-dependent hydrolases"/>
    <property type="match status" value="1"/>
</dbReference>
<dbReference type="PANTHER" id="PTHR21240">
    <property type="entry name" value="2-AMINO-3-CARBOXYLMUCONATE-6-SEMIALDEHYDE DECARBOXYLASE"/>
    <property type="match status" value="1"/>
</dbReference>
<organism evidence="3 4">
    <name type="scientific">Alteribacillus persepolensis</name>
    <dbReference type="NCBI Taxonomy" id="568899"/>
    <lineage>
        <taxon>Bacteria</taxon>
        <taxon>Bacillati</taxon>
        <taxon>Bacillota</taxon>
        <taxon>Bacilli</taxon>
        <taxon>Bacillales</taxon>
        <taxon>Bacillaceae</taxon>
        <taxon>Alteribacillus</taxon>
    </lineage>
</organism>
<dbReference type="Pfam" id="PF04909">
    <property type="entry name" value="Amidohydro_2"/>
    <property type="match status" value="1"/>
</dbReference>
<dbReference type="GO" id="GO:0019748">
    <property type="term" value="P:secondary metabolic process"/>
    <property type="evidence" value="ECO:0007669"/>
    <property type="project" value="TreeGrafter"/>
</dbReference>
<gene>
    <name evidence="3" type="ORF">SAMN05192534_10346</name>
</gene>
<dbReference type="STRING" id="568899.SAMN05192534_10346"/>
<evidence type="ECO:0000259" key="2">
    <source>
        <dbReference type="Pfam" id="PF04909"/>
    </source>
</evidence>
<evidence type="ECO:0000313" key="4">
    <source>
        <dbReference type="Proteomes" id="UP000199163"/>
    </source>
</evidence>
<evidence type="ECO:0000313" key="3">
    <source>
        <dbReference type="EMBL" id="SDH25246.1"/>
    </source>
</evidence>
<dbReference type="EMBL" id="FNDK01000003">
    <property type="protein sequence ID" value="SDH25246.1"/>
    <property type="molecule type" value="Genomic_DNA"/>
</dbReference>
<dbReference type="AlphaFoldDB" id="A0A1G8AWT9"/>
<sequence>MIIDIHGHTVAPPEVYQFQGRLLGSRGNPFDKFPELNDEAINNQLLKHIELLNKVGTDMQFISPRPYLAMHSIKPERVSHLWTEFVNNVIARQVELQPGYFRGVAGLPQHPGADIRDCIPELKRCVEELGFVGVQLNPDPMEGGAPDPPGLGDEYWYPLYEEIEKLDVPILIHSASCCSPRESYTLHFINEESIAIMSLLESDVFEHFPNLKFVVSHTGGAIPFHMGRFRAWRLRSNKPDFDESVKQLYFDTVNYSKEALELAFKVIGSDNLLFGTENPGTGSVMNPETGHTFDDLKPVIESIEFLTEEDKMKVFEGNAKKLYNLNI</sequence>
<feature type="domain" description="Amidohydrolase-related" evidence="2">
    <location>
        <begin position="3"/>
        <end position="325"/>
    </location>
</feature>
<dbReference type="InterPro" id="IPR032465">
    <property type="entry name" value="ACMSD"/>
</dbReference>
<reference evidence="3 4" key="1">
    <citation type="submission" date="2016-10" db="EMBL/GenBank/DDBJ databases">
        <authorList>
            <person name="de Groot N.N."/>
        </authorList>
    </citation>
    <scope>NUCLEOTIDE SEQUENCE [LARGE SCALE GENOMIC DNA]</scope>
    <source>
        <strain evidence="3 4">DSM 21632</strain>
    </source>
</reference>
<accession>A0A1G8AWT9</accession>
<protein>
    <submittedName>
        <fullName evidence="3">4-oxalmesaconate hydratase</fullName>
    </submittedName>
</protein>
<name>A0A1G8AWT9_9BACI</name>
<dbReference type="GO" id="GO:0005737">
    <property type="term" value="C:cytoplasm"/>
    <property type="evidence" value="ECO:0007669"/>
    <property type="project" value="TreeGrafter"/>
</dbReference>
<proteinExistence type="predicted"/>
<dbReference type="Gene3D" id="3.20.20.140">
    <property type="entry name" value="Metal-dependent hydrolases"/>
    <property type="match status" value="1"/>
</dbReference>
<dbReference type="InterPro" id="IPR006680">
    <property type="entry name" value="Amidohydro-rel"/>
</dbReference>
<keyword evidence="4" id="KW-1185">Reference proteome</keyword>
<evidence type="ECO:0000256" key="1">
    <source>
        <dbReference type="ARBA" id="ARBA00023239"/>
    </source>
</evidence>
<keyword evidence="1" id="KW-0456">Lyase</keyword>
<dbReference type="Proteomes" id="UP000199163">
    <property type="component" value="Unassembled WGS sequence"/>
</dbReference>
<dbReference type="InterPro" id="IPR032466">
    <property type="entry name" value="Metal_Hydrolase"/>
</dbReference>
<dbReference type="PANTHER" id="PTHR21240:SF28">
    <property type="entry name" value="ISO-OROTATE DECARBOXYLASE (EUROFUNG)"/>
    <property type="match status" value="1"/>
</dbReference>
<dbReference type="OrthoDB" id="9777673at2"/>
<dbReference type="RefSeq" id="WP_091271617.1">
    <property type="nucleotide sequence ID" value="NZ_FNDK01000003.1"/>
</dbReference>
<dbReference type="CDD" id="cd01292">
    <property type="entry name" value="metallo-dependent_hydrolases"/>
    <property type="match status" value="1"/>
</dbReference>
<dbReference type="GO" id="GO:0016831">
    <property type="term" value="F:carboxy-lyase activity"/>
    <property type="evidence" value="ECO:0007669"/>
    <property type="project" value="InterPro"/>
</dbReference>
<dbReference type="GO" id="GO:0016787">
    <property type="term" value="F:hydrolase activity"/>
    <property type="evidence" value="ECO:0007669"/>
    <property type="project" value="InterPro"/>
</dbReference>